<reference evidence="4" key="1">
    <citation type="journal article" date="2019" name="Int. J. Syst. Evol. Microbiol.">
        <title>The Global Catalogue of Microorganisms (GCM) 10K type strain sequencing project: providing services to taxonomists for standard genome sequencing and annotation.</title>
        <authorList>
            <consortium name="The Broad Institute Genomics Platform"/>
            <consortium name="The Broad Institute Genome Sequencing Center for Infectious Disease"/>
            <person name="Wu L."/>
            <person name="Ma J."/>
        </authorList>
    </citation>
    <scope>NUCLEOTIDE SEQUENCE [LARGE SCALE GENOMIC DNA]</scope>
    <source>
        <strain evidence="4">CGMCC 1.12859</strain>
    </source>
</reference>
<proteinExistence type="inferred from homology"/>
<dbReference type="Pfam" id="PF01370">
    <property type="entry name" value="Epimerase"/>
    <property type="match status" value="1"/>
</dbReference>
<evidence type="ECO:0000313" key="3">
    <source>
        <dbReference type="EMBL" id="MFC7179625.1"/>
    </source>
</evidence>
<keyword evidence="4" id="KW-1185">Reference proteome</keyword>
<evidence type="ECO:0000256" key="1">
    <source>
        <dbReference type="ARBA" id="ARBA00007637"/>
    </source>
</evidence>
<gene>
    <name evidence="3" type="ORF">ACFQMG_08610</name>
</gene>
<dbReference type="InterPro" id="IPR036291">
    <property type="entry name" value="NAD(P)-bd_dom_sf"/>
</dbReference>
<comment type="similarity">
    <text evidence="1">Belongs to the NAD(P)-dependent epimerase/dehydratase family.</text>
</comment>
<sequence length="317" mass="31527">MRVLLLGADGYLGSHVAAALRALPGTDVRTAGRRAAHDVPLDLGSTQLPALMADLAALAPDAVVNCAGAVSGSALHLAEVNARGPALLCDAMLAATPGARLVHLGSAGEYGVCESGTSLDEQAALRPVGAYGATKLAGSLTVAGSPLEAVVLRVFNPIGPGAPAGSLPGRLARELHRAGPDGTVQVGDLSAHRDFVDVRDVARAVALAATAAGPLPRVLNIAGGRARPVRDVAEGLAAAAGFRGAIDETAAGSERSAGVSWQQADITAAADALGWRPTVPFGTTLTDLWAAVAAPAAGAPVADGTPAVSSRERVTAR</sequence>
<dbReference type="InterPro" id="IPR001509">
    <property type="entry name" value="Epimerase_deHydtase"/>
</dbReference>
<dbReference type="RefSeq" id="WP_380230804.1">
    <property type="nucleotide sequence ID" value="NZ_JBHSVH010000002.1"/>
</dbReference>
<feature type="domain" description="NAD-dependent epimerase/dehydratase" evidence="2">
    <location>
        <begin position="3"/>
        <end position="222"/>
    </location>
</feature>
<dbReference type="EMBL" id="JBHTAJ010000012">
    <property type="protein sequence ID" value="MFC7179625.1"/>
    <property type="molecule type" value="Genomic_DNA"/>
</dbReference>
<dbReference type="Proteomes" id="UP001596435">
    <property type="component" value="Unassembled WGS sequence"/>
</dbReference>
<comment type="caution">
    <text evidence="3">The sequence shown here is derived from an EMBL/GenBank/DDBJ whole genome shotgun (WGS) entry which is preliminary data.</text>
</comment>
<protein>
    <submittedName>
        <fullName evidence="3">NAD-dependent epimerase/dehydratase family protein</fullName>
    </submittedName>
</protein>
<organism evidence="3 4">
    <name type="scientific">Kitasatospora paranensis</name>
    <dbReference type="NCBI Taxonomy" id="258053"/>
    <lineage>
        <taxon>Bacteria</taxon>
        <taxon>Bacillati</taxon>
        <taxon>Actinomycetota</taxon>
        <taxon>Actinomycetes</taxon>
        <taxon>Kitasatosporales</taxon>
        <taxon>Streptomycetaceae</taxon>
        <taxon>Kitasatospora</taxon>
    </lineage>
</organism>
<accession>A0ABW2FTC7</accession>
<dbReference type="PANTHER" id="PTHR43000">
    <property type="entry name" value="DTDP-D-GLUCOSE 4,6-DEHYDRATASE-RELATED"/>
    <property type="match status" value="1"/>
</dbReference>
<evidence type="ECO:0000313" key="4">
    <source>
        <dbReference type="Proteomes" id="UP001596435"/>
    </source>
</evidence>
<evidence type="ECO:0000259" key="2">
    <source>
        <dbReference type="Pfam" id="PF01370"/>
    </source>
</evidence>
<dbReference type="Gene3D" id="3.40.50.720">
    <property type="entry name" value="NAD(P)-binding Rossmann-like Domain"/>
    <property type="match status" value="1"/>
</dbReference>
<dbReference type="SUPFAM" id="SSF51735">
    <property type="entry name" value="NAD(P)-binding Rossmann-fold domains"/>
    <property type="match status" value="1"/>
</dbReference>
<name>A0ABW2FTC7_9ACTN</name>